<evidence type="ECO:0000313" key="1">
    <source>
        <dbReference type="EMBL" id="GAA2448360.1"/>
    </source>
</evidence>
<accession>A0ABP5XBD8</accession>
<sequence length="167" mass="18581">MLRVFCFDSLGVTVEDVFLIDPDPVRGGRERGVRVELRLLDPEPWRGSINASQRVVADRAVWRADFLETAADTKDRMHHHPGMIDNEPGQRVFTEDLTGDPMGWLESQLADAVPLLESAKVEDPERHRPAADALRENLAEVVTSVSAVLDRVRAGDLAKTPVRPGPR</sequence>
<organism evidence="1 2">
    <name type="scientific">Actinomadura vinacea</name>
    <dbReference type="NCBI Taxonomy" id="115336"/>
    <lineage>
        <taxon>Bacteria</taxon>
        <taxon>Bacillati</taxon>
        <taxon>Actinomycetota</taxon>
        <taxon>Actinomycetes</taxon>
        <taxon>Streptosporangiales</taxon>
        <taxon>Thermomonosporaceae</taxon>
        <taxon>Actinomadura</taxon>
    </lineage>
</organism>
<dbReference type="RefSeq" id="WP_344595972.1">
    <property type="nucleotide sequence ID" value="NZ_BAAARW010000035.1"/>
</dbReference>
<proteinExistence type="predicted"/>
<name>A0ABP5XBD8_9ACTN</name>
<keyword evidence="2" id="KW-1185">Reference proteome</keyword>
<dbReference type="EMBL" id="BAAARW010000035">
    <property type="protein sequence ID" value="GAA2448360.1"/>
    <property type="molecule type" value="Genomic_DNA"/>
</dbReference>
<gene>
    <name evidence="1" type="ORF">GCM10010191_77270</name>
</gene>
<reference evidence="2" key="1">
    <citation type="journal article" date="2019" name="Int. J. Syst. Evol. Microbiol.">
        <title>The Global Catalogue of Microorganisms (GCM) 10K type strain sequencing project: providing services to taxonomists for standard genome sequencing and annotation.</title>
        <authorList>
            <consortium name="The Broad Institute Genomics Platform"/>
            <consortium name="The Broad Institute Genome Sequencing Center for Infectious Disease"/>
            <person name="Wu L."/>
            <person name="Ma J."/>
        </authorList>
    </citation>
    <scope>NUCLEOTIDE SEQUENCE [LARGE SCALE GENOMIC DNA]</scope>
    <source>
        <strain evidence="2">JCM 3325</strain>
    </source>
</reference>
<evidence type="ECO:0000313" key="2">
    <source>
        <dbReference type="Proteomes" id="UP001501231"/>
    </source>
</evidence>
<comment type="caution">
    <text evidence="1">The sequence shown here is derived from an EMBL/GenBank/DDBJ whole genome shotgun (WGS) entry which is preliminary data.</text>
</comment>
<protein>
    <submittedName>
        <fullName evidence="1">Uncharacterized protein</fullName>
    </submittedName>
</protein>
<dbReference type="Proteomes" id="UP001501231">
    <property type="component" value="Unassembled WGS sequence"/>
</dbReference>